<dbReference type="InterPro" id="IPR011051">
    <property type="entry name" value="RmlC_Cupin_sf"/>
</dbReference>
<sequence length="405" mass="44618">MSDFRIDNNSTLHSVFFPMTNVIQNYAWGSTTSVNQLFGIENPNGEPQAEVWMGAHPNGCSMVESQGTTTKLSELIGSDMNAFLSEKVAKRFGELPYLFKILAAEKALSIQVHPNKQQAEAGFAREEQQGIELSAANRNYKDPNHKPELVYALTSYQAMNGFRATEEIIANFTRLDIPELATLLAGLVENQTAQGLSDFFSGLLSLQGENKDKALTALLTYANNSQDPLMALIVELETQYPGDIGLFVPLTLNIITLEPGQAMFLDAETPHAYIKGTGLEIMANSDNVLRAGLTPKYMDIEELVACTIFEEKPFDTLLLEPNVNDEVLEYPIPVEDFKFAIIPSSTARTIEIDSAEILLPLDGTMTLTHSNGQSCVIEKGQSVFIPAYAEHYTLECQGRVARAYS</sequence>
<comment type="caution">
    <text evidence="18">The sequence shown here is derived from an EMBL/GenBank/DDBJ whole genome shotgun (WGS) entry which is preliminary data.</text>
</comment>
<keyword evidence="7 14" id="KW-0479">Metal-binding</keyword>
<dbReference type="Pfam" id="PF21621">
    <property type="entry name" value="MPI_cupin_dom"/>
    <property type="match status" value="1"/>
</dbReference>
<dbReference type="GO" id="GO:0005829">
    <property type="term" value="C:cytosol"/>
    <property type="evidence" value="ECO:0007669"/>
    <property type="project" value="TreeGrafter"/>
</dbReference>
<evidence type="ECO:0000256" key="14">
    <source>
        <dbReference type="PIRSR" id="PIRSR001480-2"/>
    </source>
</evidence>
<feature type="binding site" evidence="14">
    <location>
        <position position="271"/>
    </location>
    <ligand>
        <name>Zn(2+)</name>
        <dbReference type="ChEBI" id="CHEBI:29105"/>
    </ligand>
</feature>
<evidence type="ECO:0000256" key="3">
    <source>
        <dbReference type="ARBA" id="ARBA00010772"/>
    </source>
</evidence>
<dbReference type="Pfam" id="PF20512">
    <property type="entry name" value="PMI_typeI_hel"/>
    <property type="match status" value="1"/>
</dbReference>
<comment type="similarity">
    <text evidence="3">Belongs to the mannose-6-phosphate isomerase type 1 family.</text>
</comment>
<dbReference type="PRINTS" id="PR00714">
    <property type="entry name" value="MAN6PISMRASE"/>
</dbReference>
<dbReference type="AlphaFoldDB" id="A0A3N3DV75"/>
<dbReference type="NCBIfam" id="TIGR00218">
    <property type="entry name" value="manA"/>
    <property type="match status" value="1"/>
</dbReference>
<evidence type="ECO:0000256" key="6">
    <source>
        <dbReference type="ARBA" id="ARBA00022490"/>
    </source>
</evidence>
<evidence type="ECO:0000256" key="12">
    <source>
        <dbReference type="ARBA" id="ARBA00058469"/>
    </source>
</evidence>
<dbReference type="GO" id="GO:0008270">
    <property type="term" value="F:zinc ion binding"/>
    <property type="evidence" value="ECO:0007669"/>
    <property type="project" value="InterPro"/>
</dbReference>
<dbReference type="CDD" id="cd07011">
    <property type="entry name" value="cupin_PMI_type_I_N"/>
    <property type="match status" value="1"/>
</dbReference>
<dbReference type="InterPro" id="IPR001250">
    <property type="entry name" value="Man6P_Isoase-1"/>
</dbReference>
<dbReference type="InterPro" id="IPR016305">
    <property type="entry name" value="Mannose-6-P_Isomerase"/>
</dbReference>
<dbReference type="InterPro" id="IPR014710">
    <property type="entry name" value="RmlC-like_jellyroll"/>
</dbReference>
<proteinExistence type="inferred from homology"/>
<keyword evidence="6" id="KW-0963">Cytoplasm</keyword>
<comment type="function">
    <text evidence="12">Involved in the conversion of glucose to GDP-L-fucose, which can be converted to L-fucose, a capsular polysaccharide.</text>
</comment>
<dbReference type="GO" id="GO:0009298">
    <property type="term" value="P:GDP-mannose biosynthetic process"/>
    <property type="evidence" value="ECO:0007669"/>
    <property type="project" value="InterPro"/>
</dbReference>
<dbReference type="Gene3D" id="1.10.441.10">
    <property type="entry name" value="Phosphomannose Isomerase, domain 2"/>
    <property type="match status" value="1"/>
</dbReference>
<dbReference type="InterPro" id="IPR046457">
    <property type="entry name" value="PMI_typeI_cat"/>
</dbReference>
<evidence type="ECO:0000313" key="19">
    <source>
        <dbReference type="Proteomes" id="UP000278792"/>
    </source>
</evidence>
<keyword evidence="8 14" id="KW-0862">Zinc</keyword>
<evidence type="ECO:0000256" key="5">
    <source>
        <dbReference type="ARBA" id="ARBA00018236"/>
    </source>
</evidence>
<evidence type="ECO:0000256" key="2">
    <source>
        <dbReference type="ARBA" id="ARBA00004496"/>
    </source>
</evidence>
<dbReference type="PANTHER" id="PTHR10309">
    <property type="entry name" value="MANNOSE-6-PHOSPHATE ISOMERASE"/>
    <property type="match status" value="1"/>
</dbReference>
<evidence type="ECO:0000256" key="13">
    <source>
        <dbReference type="PIRSR" id="PIRSR001480-1"/>
    </source>
</evidence>
<evidence type="ECO:0000259" key="16">
    <source>
        <dbReference type="Pfam" id="PF20512"/>
    </source>
</evidence>
<dbReference type="SUPFAM" id="SSF51182">
    <property type="entry name" value="RmlC-like cupins"/>
    <property type="match status" value="1"/>
</dbReference>
<feature type="active site" evidence="13">
    <location>
        <position position="290"/>
    </location>
</feature>
<dbReference type="InterPro" id="IPR018050">
    <property type="entry name" value="Pmannose_isomerase-type1_CS"/>
</dbReference>
<dbReference type="GO" id="GO:0005975">
    <property type="term" value="P:carbohydrate metabolic process"/>
    <property type="evidence" value="ECO:0007669"/>
    <property type="project" value="InterPro"/>
</dbReference>
<feature type="domain" description="Phosphomannose isomerase type I catalytic" evidence="15">
    <location>
        <begin position="17"/>
        <end position="163"/>
    </location>
</feature>
<dbReference type="Pfam" id="PF20511">
    <property type="entry name" value="PMI_typeI_cat"/>
    <property type="match status" value="1"/>
</dbReference>
<evidence type="ECO:0000256" key="7">
    <source>
        <dbReference type="ARBA" id="ARBA00022723"/>
    </source>
</evidence>
<dbReference type="PIRSF" id="PIRSF001480">
    <property type="entry name" value="Mannose-6-phosphate_isomerase"/>
    <property type="match status" value="1"/>
</dbReference>
<reference evidence="18 19" key="1">
    <citation type="submission" date="2018-11" db="EMBL/GenBank/DDBJ databases">
        <title>Vibrio ponticus strain CAIM 1751 pathogenic for the snapper Lutjanus guttatus.</title>
        <authorList>
            <person name="Soto-Rodriguez S."/>
            <person name="Lozano-Olvera R."/>
            <person name="Gomez-Gil B."/>
        </authorList>
    </citation>
    <scope>NUCLEOTIDE SEQUENCE [LARGE SCALE GENOMIC DNA]</scope>
    <source>
        <strain evidence="18 19">CAIM 1751</strain>
    </source>
</reference>
<gene>
    <name evidence="18" type="primary">manA</name>
    <name evidence="18" type="ORF">EGH82_18560</name>
</gene>
<comment type="catalytic activity">
    <reaction evidence="1">
        <text>D-mannose 6-phosphate = D-fructose 6-phosphate</text>
        <dbReference type="Rhea" id="RHEA:12356"/>
        <dbReference type="ChEBI" id="CHEBI:58735"/>
        <dbReference type="ChEBI" id="CHEBI:61527"/>
        <dbReference type="EC" id="5.3.1.8"/>
    </reaction>
</comment>
<dbReference type="RefSeq" id="WP_123783212.1">
    <property type="nucleotide sequence ID" value="NZ_RKIK01000079.1"/>
</dbReference>
<dbReference type="CDD" id="cd02208">
    <property type="entry name" value="cupin_RmlC-like"/>
    <property type="match status" value="1"/>
</dbReference>
<comment type="cofactor">
    <cofactor evidence="14">
        <name>Zn(2+)</name>
        <dbReference type="ChEBI" id="CHEBI:29105"/>
    </cofactor>
    <text evidence="14">Binds 1 zinc ion per subunit.</text>
</comment>
<organism evidence="18 19">
    <name type="scientific">Vibrio ponticus</name>
    <dbReference type="NCBI Taxonomy" id="265668"/>
    <lineage>
        <taxon>Bacteria</taxon>
        <taxon>Pseudomonadati</taxon>
        <taxon>Pseudomonadota</taxon>
        <taxon>Gammaproteobacteria</taxon>
        <taxon>Vibrionales</taxon>
        <taxon>Vibrionaceae</taxon>
        <taxon>Vibrio</taxon>
    </lineage>
</organism>
<keyword evidence="9 18" id="KW-0413">Isomerase</keyword>
<dbReference type="EMBL" id="RKIK01000079">
    <property type="protein sequence ID" value="ROV58414.1"/>
    <property type="molecule type" value="Genomic_DNA"/>
</dbReference>
<dbReference type="GO" id="GO:0004476">
    <property type="term" value="F:mannose-6-phosphate isomerase activity"/>
    <property type="evidence" value="ECO:0007669"/>
    <property type="project" value="UniProtKB-EC"/>
</dbReference>
<name>A0A3N3DV75_9VIBR</name>
<dbReference type="InterPro" id="IPR049071">
    <property type="entry name" value="MPI_cupin_dom"/>
</dbReference>
<dbReference type="InterPro" id="IPR046458">
    <property type="entry name" value="PMI_typeI_hel"/>
</dbReference>
<evidence type="ECO:0000256" key="8">
    <source>
        <dbReference type="ARBA" id="ARBA00022833"/>
    </source>
</evidence>
<feature type="binding site" evidence="14">
    <location>
        <position position="148"/>
    </location>
    <ligand>
        <name>Zn(2+)</name>
        <dbReference type="ChEBI" id="CHEBI:29105"/>
    </ligand>
</feature>
<dbReference type="Gene3D" id="2.60.120.10">
    <property type="entry name" value="Jelly Rolls"/>
    <property type="match status" value="2"/>
</dbReference>
<dbReference type="FunFam" id="2.60.120.10:FF:000030">
    <property type="entry name" value="Mannose-6-phosphate isomerase ManA"/>
    <property type="match status" value="1"/>
</dbReference>
<feature type="domain" description="Phosphomannose isomerase type I helical insertion" evidence="16">
    <location>
        <begin position="190"/>
        <end position="252"/>
    </location>
</feature>
<evidence type="ECO:0000256" key="11">
    <source>
        <dbReference type="ARBA" id="ARBA00030762"/>
    </source>
</evidence>
<feature type="binding site" evidence="14">
    <location>
        <position position="113"/>
    </location>
    <ligand>
        <name>Zn(2+)</name>
        <dbReference type="ChEBI" id="CHEBI:29105"/>
    </ligand>
</feature>
<dbReference type="PROSITE" id="PS00966">
    <property type="entry name" value="PMI_I_2"/>
    <property type="match status" value="1"/>
</dbReference>
<dbReference type="PANTHER" id="PTHR10309:SF0">
    <property type="entry name" value="MANNOSE-6-PHOSPHATE ISOMERASE"/>
    <property type="match status" value="1"/>
</dbReference>
<evidence type="ECO:0000259" key="17">
    <source>
        <dbReference type="Pfam" id="PF21621"/>
    </source>
</evidence>
<comment type="subcellular location">
    <subcellularLocation>
        <location evidence="2">Cytoplasm</location>
    </subcellularLocation>
</comment>
<evidence type="ECO:0000313" key="18">
    <source>
        <dbReference type="EMBL" id="ROV58414.1"/>
    </source>
</evidence>
<evidence type="ECO:0000256" key="10">
    <source>
        <dbReference type="ARBA" id="ARBA00029741"/>
    </source>
</evidence>
<dbReference type="EC" id="5.3.1.8" evidence="4"/>
<evidence type="ECO:0000256" key="1">
    <source>
        <dbReference type="ARBA" id="ARBA00000757"/>
    </source>
</evidence>
<evidence type="ECO:0000259" key="15">
    <source>
        <dbReference type="Pfam" id="PF20511"/>
    </source>
</evidence>
<evidence type="ECO:0000256" key="4">
    <source>
        <dbReference type="ARBA" id="ARBA00011956"/>
    </source>
</evidence>
<accession>A0A3N3DV75</accession>
<dbReference type="PROSITE" id="PS00965">
    <property type="entry name" value="PMI_I_1"/>
    <property type="match status" value="1"/>
</dbReference>
<feature type="binding site" evidence="14">
    <location>
        <position position="111"/>
    </location>
    <ligand>
        <name>Zn(2+)</name>
        <dbReference type="ChEBI" id="CHEBI:29105"/>
    </ligand>
</feature>
<evidence type="ECO:0000256" key="9">
    <source>
        <dbReference type="ARBA" id="ARBA00023235"/>
    </source>
</evidence>
<dbReference type="Proteomes" id="UP000278792">
    <property type="component" value="Unassembled WGS sequence"/>
</dbReference>
<feature type="domain" description="Mannose-6-phosphate isomerase cupin" evidence="17">
    <location>
        <begin position="328"/>
        <end position="404"/>
    </location>
</feature>
<protein>
    <recommendedName>
        <fullName evidence="5">Mannose-6-phosphate isomerase</fullName>
        <ecNumber evidence="4">5.3.1.8</ecNumber>
    </recommendedName>
    <alternativeName>
        <fullName evidence="10">Phosphohexomutase</fullName>
    </alternativeName>
    <alternativeName>
        <fullName evidence="11">Phosphomannose isomerase</fullName>
    </alternativeName>
</protein>